<keyword evidence="2" id="KW-0808">Transferase</keyword>
<dbReference type="InterPro" id="IPR029044">
    <property type="entry name" value="Nucleotide-diphossugar_trans"/>
</dbReference>
<gene>
    <name evidence="2" type="ORF">UW63_C0052G0004</name>
</gene>
<proteinExistence type="predicted"/>
<name>A0A0G1JE82_9BACT</name>
<feature type="domain" description="Glycosyltransferase 2-like" evidence="1">
    <location>
        <begin position="7"/>
        <end position="173"/>
    </location>
</feature>
<evidence type="ECO:0000313" key="3">
    <source>
        <dbReference type="Proteomes" id="UP000034154"/>
    </source>
</evidence>
<dbReference type="Proteomes" id="UP000034154">
    <property type="component" value="Unassembled WGS sequence"/>
</dbReference>
<accession>A0A0G1JE82</accession>
<dbReference type="EMBL" id="LCJB01000052">
    <property type="protein sequence ID" value="KKT69595.1"/>
    <property type="molecule type" value="Genomic_DNA"/>
</dbReference>
<organism evidence="2 3">
    <name type="scientific">Candidatus Uhrbacteria bacterium GW2011_GWF2_44_350</name>
    <dbReference type="NCBI Taxonomy" id="1619000"/>
    <lineage>
        <taxon>Bacteria</taxon>
        <taxon>Candidatus Uhriibacteriota</taxon>
    </lineage>
</organism>
<dbReference type="AlphaFoldDB" id="A0A0G1JE82"/>
<dbReference type="SUPFAM" id="SSF53448">
    <property type="entry name" value="Nucleotide-diphospho-sugar transferases"/>
    <property type="match status" value="1"/>
</dbReference>
<dbReference type="InterPro" id="IPR001173">
    <property type="entry name" value="Glyco_trans_2-like"/>
</dbReference>
<comment type="caution">
    <text evidence="2">The sequence shown here is derived from an EMBL/GenBank/DDBJ whole genome shotgun (WGS) entry which is preliminary data.</text>
</comment>
<reference evidence="2 3" key="1">
    <citation type="journal article" date="2015" name="Nature">
        <title>rRNA introns, odd ribosomes, and small enigmatic genomes across a large radiation of phyla.</title>
        <authorList>
            <person name="Brown C.T."/>
            <person name="Hug L.A."/>
            <person name="Thomas B.C."/>
            <person name="Sharon I."/>
            <person name="Castelle C.J."/>
            <person name="Singh A."/>
            <person name="Wilkins M.J."/>
            <person name="Williams K.H."/>
            <person name="Banfield J.F."/>
        </authorList>
    </citation>
    <scope>NUCLEOTIDE SEQUENCE [LARGE SCALE GENOMIC DNA]</scope>
</reference>
<dbReference type="Gene3D" id="3.90.550.10">
    <property type="entry name" value="Spore Coat Polysaccharide Biosynthesis Protein SpsA, Chain A"/>
    <property type="match status" value="1"/>
</dbReference>
<protein>
    <submittedName>
        <fullName evidence="2">Glycosyl transferase, family 2</fullName>
    </submittedName>
</protein>
<dbReference type="GO" id="GO:0016740">
    <property type="term" value="F:transferase activity"/>
    <property type="evidence" value="ECO:0007669"/>
    <property type="project" value="UniProtKB-KW"/>
</dbReference>
<sequence length="252" mass="28791">MSAKIITILTPTYNRAGRLLAETIESVQKQKEKGFTHEHIIIDNASTDNTKEFVAGFIKKDPRVKYIRKRTNTLASGALNRGLAKAKGDLILPLDDDDLIPPHALQWYKEFMDKHPKIDWAAARTLFIDEESRIKIGWANHPVVLKNLKKFLIRQIKANSITNGSVIFRRRAIIKAGGWDETFPSSQDAVMYCRLINAGCPAAAIDKYLGIYRIHHAQLSTENSKNGNWKYCKERLMQQYNITQQDLDKIKL</sequence>
<evidence type="ECO:0000313" key="2">
    <source>
        <dbReference type="EMBL" id="KKT69595.1"/>
    </source>
</evidence>
<dbReference type="InterPro" id="IPR050834">
    <property type="entry name" value="Glycosyltransf_2"/>
</dbReference>
<evidence type="ECO:0000259" key="1">
    <source>
        <dbReference type="Pfam" id="PF00535"/>
    </source>
</evidence>
<dbReference type="PANTHER" id="PTHR43685">
    <property type="entry name" value="GLYCOSYLTRANSFERASE"/>
    <property type="match status" value="1"/>
</dbReference>
<dbReference type="PANTHER" id="PTHR43685:SF11">
    <property type="entry name" value="GLYCOSYLTRANSFERASE TAGX-RELATED"/>
    <property type="match status" value="1"/>
</dbReference>
<dbReference type="Pfam" id="PF00535">
    <property type="entry name" value="Glycos_transf_2"/>
    <property type="match status" value="1"/>
</dbReference>